<proteinExistence type="predicted"/>
<keyword evidence="3" id="KW-1185">Reference proteome</keyword>
<evidence type="ECO:0000313" key="3">
    <source>
        <dbReference type="Proteomes" id="UP001430377"/>
    </source>
</evidence>
<accession>A0AAW4PXB9</accession>
<comment type="caution">
    <text evidence="2">The sequence shown here is derived from an EMBL/GenBank/DDBJ whole genome shotgun (WGS) entry which is preliminary data.</text>
</comment>
<feature type="compositionally biased region" description="Acidic residues" evidence="1">
    <location>
        <begin position="377"/>
        <end position="395"/>
    </location>
</feature>
<evidence type="ECO:0000313" key="2">
    <source>
        <dbReference type="EMBL" id="MBX0325683.1"/>
    </source>
</evidence>
<dbReference type="RefSeq" id="WP_220620546.1">
    <property type="nucleotide sequence ID" value="NZ_RKLR01000018.1"/>
</dbReference>
<evidence type="ECO:0000256" key="1">
    <source>
        <dbReference type="SAM" id="MobiDB-lite"/>
    </source>
</evidence>
<dbReference type="AlphaFoldDB" id="A0AAW4PXB9"/>
<sequence length="482" mass="53011">MSENGDNASDTADQEPDADADTTDDEEVTPDQQLAEIWTKYETELRDLDGGQGTRKAIEMIEEMSAIQADVEVNGSDSGDRIELIIEGYVNQIADRKSYLTRTSLKEIWEEEVSRAKSAASVDDELPTQFCPLIRETLESVEKKVTRDSDSSEAEYTLAFDDGRDTNFSVPRGSLFSEKKFWEAYTSASGQYPLRPDLEDAEWGNFIGSVIEPLEETTWEDGPRTTAFYQLENLVASSVAYGTLSDAVEHGGVYVDDEPPNHTEVWVLREDIARILQTHDISDRALQIEISSRDAHAAAARNDPDDEDSTGGGESVSYSTHVNGLWQTFWQLDADSFDEPDAYVEDPDDRRDREDAAIDAATGTNTTGDSNEASSDSVDEDSNDDGESNDDDNDNEVDHTPGEGHSSEAHDEDERRDDAVGRSADDQSEDVGDTIRPTETGDGECTDRIDETDNDSNDDYGITGRYGPGSDEEDGNGGESDA</sequence>
<dbReference type="EMBL" id="RKLR01000018">
    <property type="protein sequence ID" value="MBX0325683.1"/>
    <property type="molecule type" value="Genomic_DNA"/>
</dbReference>
<organism evidence="2 3">
    <name type="scientific">Haloarcula rubra</name>
    <dbReference type="NCBI Taxonomy" id="2487747"/>
    <lineage>
        <taxon>Archaea</taxon>
        <taxon>Methanobacteriati</taxon>
        <taxon>Methanobacteriota</taxon>
        <taxon>Stenosarchaea group</taxon>
        <taxon>Halobacteria</taxon>
        <taxon>Halobacteriales</taxon>
        <taxon>Haloarculaceae</taxon>
        <taxon>Haloarcula</taxon>
    </lineage>
</organism>
<reference evidence="2 3" key="1">
    <citation type="submission" date="2021-06" db="EMBL/GenBank/DDBJ databases">
        <title>Halomicroarcula sp. a new haloarchaeum isolated from saline soil.</title>
        <authorList>
            <person name="Duran-Viseras A."/>
            <person name="Sanchez-Porro C."/>
            <person name="Ventosa A."/>
        </authorList>
    </citation>
    <scope>NUCLEOTIDE SEQUENCE [LARGE SCALE GENOMIC DNA]</scope>
    <source>
        <strain evidence="2 3">F13</strain>
    </source>
</reference>
<protein>
    <submittedName>
        <fullName evidence="2">MSCRAMM family adhesin SdrC</fullName>
    </submittedName>
</protein>
<name>A0AAW4PXB9_9EURY</name>
<dbReference type="Proteomes" id="UP001430377">
    <property type="component" value="Unassembled WGS sequence"/>
</dbReference>
<feature type="region of interest" description="Disordered" evidence="1">
    <location>
        <begin position="296"/>
        <end position="316"/>
    </location>
</feature>
<feature type="compositionally biased region" description="Basic and acidic residues" evidence="1">
    <location>
        <begin position="396"/>
        <end position="425"/>
    </location>
</feature>
<feature type="region of interest" description="Disordered" evidence="1">
    <location>
        <begin position="358"/>
        <end position="482"/>
    </location>
</feature>
<feature type="compositionally biased region" description="Acidic residues" evidence="1">
    <location>
        <begin position="12"/>
        <end position="29"/>
    </location>
</feature>
<feature type="compositionally biased region" description="Acidic residues" evidence="1">
    <location>
        <begin position="470"/>
        <end position="482"/>
    </location>
</feature>
<feature type="region of interest" description="Disordered" evidence="1">
    <location>
        <begin position="1"/>
        <end position="33"/>
    </location>
</feature>
<gene>
    <name evidence="2" type="ORF">EGH21_21945</name>
</gene>